<name>A0A6C0ELW1_9ZZZZ</name>
<organism evidence="1">
    <name type="scientific">viral metagenome</name>
    <dbReference type="NCBI Taxonomy" id="1070528"/>
    <lineage>
        <taxon>unclassified sequences</taxon>
        <taxon>metagenomes</taxon>
        <taxon>organismal metagenomes</taxon>
    </lineage>
</organism>
<evidence type="ECO:0000313" key="1">
    <source>
        <dbReference type="EMBL" id="QHT29320.1"/>
    </source>
</evidence>
<accession>A0A6C0ELW1</accession>
<dbReference type="EMBL" id="MN738876">
    <property type="protein sequence ID" value="QHT29320.1"/>
    <property type="molecule type" value="Genomic_DNA"/>
</dbReference>
<sequence>MNHFNQMSLYLLDHDVTVNLSAILYIQKINNAWGTDTYSIAFTNNELQSSIVKILYENRENRDQDYQKIMTALTGKTKTTTRFFTRKDFPSAVSMDIY</sequence>
<reference evidence="1" key="1">
    <citation type="journal article" date="2020" name="Nature">
        <title>Giant virus diversity and host interactions through global metagenomics.</title>
        <authorList>
            <person name="Schulz F."/>
            <person name="Roux S."/>
            <person name="Paez-Espino D."/>
            <person name="Jungbluth S."/>
            <person name="Walsh D.A."/>
            <person name="Denef V.J."/>
            <person name="McMahon K.D."/>
            <person name="Konstantinidis K.T."/>
            <person name="Eloe-Fadrosh E.A."/>
            <person name="Kyrpides N.C."/>
            <person name="Woyke T."/>
        </authorList>
    </citation>
    <scope>NUCLEOTIDE SEQUENCE</scope>
    <source>
        <strain evidence="1">GVMAG-M-3300005589-24</strain>
    </source>
</reference>
<proteinExistence type="predicted"/>
<dbReference type="AlphaFoldDB" id="A0A6C0ELW1"/>
<protein>
    <submittedName>
        <fullName evidence="1">Uncharacterized protein</fullName>
    </submittedName>
</protein>